<organism evidence="2 3">
    <name type="scientific">Lithocarpus litseifolius</name>
    <dbReference type="NCBI Taxonomy" id="425828"/>
    <lineage>
        <taxon>Eukaryota</taxon>
        <taxon>Viridiplantae</taxon>
        <taxon>Streptophyta</taxon>
        <taxon>Embryophyta</taxon>
        <taxon>Tracheophyta</taxon>
        <taxon>Spermatophyta</taxon>
        <taxon>Magnoliopsida</taxon>
        <taxon>eudicotyledons</taxon>
        <taxon>Gunneridae</taxon>
        <taxon>Pentapetalae</taxon>
        <taxon>rosids</taxon>
        <taxon>fabids</taxon>
        <taxon>Fagales</taxon>
        <taxon>Fagaceae</taxon>
        <taxon>Lithocarpus</taxon>
    </lineage>
</organism>
<gene>
    <name evidence="2" type="ORF">SO802_018169</name>
</gene>
<evidence type="ECO:0000259" key="1">
    <source>
        <dbReference type="PROSITE" id="PS51671"/>
    </source>
</evidence>
<dbReference type="PANTHER" id="PTHR48146">
    <property type="entry name" value="K-STIMULATED PYROPHOSPHATE-ENERGIZED SODIUM PUMP PROTEIN"/>
    <property type="match status" value="1"/>
</dbReference>
<comment type="caution">
    <text evidence="2">The sequence shown here is derived from an EMBL/GenBank/DDBJ whole genome shotgun (WGS) entry which is preliminary data.</text>
</comment>
<dbReference type="InterPro" id="IPR056816">
    <property type="entry name" value="ACR2/9/10_N"/>
</dbReference>
<proteinExistence type="predicted"/>
<dbReference type="SUPFAM" id="SSF55021">
    <property type="entry name" value="ACT-like"/>
    <property type="match status" value="1"/>
</dbReference>
<dbReference type="AlphaFoldDB" id="A0AAW2CJZ9"/>
<dbReference type="PROSITE" id="PS51671">
    <property type="entry name" value="ACT"/>
    <property type="match status" value="1"/>
</dbReference>
<dbReference type="Pfam" id="PF24931">
    <property type="entry name" value="ACT_ACR9_3rd"/>
    <property type="match status" value="1"/>
</dbReference>
<dbReference type="InterPro" id="IPR056805">
    <property type="entry name" value="ACT_ACR9/10_C"/>
</dbReference>
<dbReference type="Pfam" id="PF24914">
    <property type="entry name" value="ACR10_N"/>
    <property type="match status" value="1"/>
</dbReference>
<name>A0AAW2CJZ9_9ROSI</name>
<keyword evidence="3" id="KW-1185">Reference proteome</keyword>
<dbReference type="EMBL" id="JAZDWU010000006">
    <property type="protein sequence ID" value="KAK9998566.1"/>
    <property type="molecule type" value="Genomic_DNA"/>
</dbReference>
<evidence type="ECO:0000313" key="2">
    <source>
        <dbReference type="EMBL" id="KAK9998566.1"/>
    </source>
</evidence>
<reference evidence="2 3" key="1">
    <citation type="submission" date="2024-01" db="EMBL/GenBank/DDBJ databases">
        <title>A telomere-to-telomere, gap-free genome of sweet tea (Lithocarpus litseifolius).</title>
        <authorList>
            <person name="Zhou J."/>
        </authorList>
    </citation>
    <scope>NUCLEOTIDE SEQUENCE [LARGE SCALE GENOMIC DNA]</scope>
    <source>
        <strain evidence="2">Zhou-2022a</strain>
        <tissue evidence="2">Leaf</tissue>
    </source>
</reference>
<evidence type="ECO:0000313" key="3">
    <source>
        <dbReference type="Proteomes" id="UP001459277"/>
    </source>
</evidence>
<dbReference type="Proteomes" id="UP001459277">
    <property type="component" value="Unassembled WGS sequence"/>
</dbReference>
<dbReference type="InterPro" id="IPR045865">
    <property type="entry name" value="ACT-like_dom_sf"/>
</dbReference>
<accession>A0AAW2CJZ9</accession>
<dbReference type="InterPro" id="IPR002912">
    <property type="entry name" value="ACT_dom"/>
</dbReference>
<feature type="domain" description="ACT" evidence="1">
    <location>
        <begin position="73"/>
        <end position="156"/>
    </location>
</feature>
<sequence>MGVTNDDVVVIQKDVSTDGIWCYIVLWVVPQSSSLILRWSNLKNRLVSVCPSCIVSFYLDQSSTHSTSSPVYLLKFFSLDRKGLLHDVTQVLCELELTIQRVKVMTTPDGRVLDLFFITDNMELLHTKKRQDETLEQLHAVLGESCISCELQLAGPEYECLQGISSPSPEVAEELFGYELSDKEIRSQALSPDMSKLKKASVTVDNSLSPAHTLLQIHCADQKGLLYDIMRTLKDCNIQIAYSRFSPNSMGYRDLDLFIQQKDGKKIVDPEKQSALCSRLKVEMLHPLRVIIANRGPDTELLVANPVELSGNGRPRVFYDVTLVLKSLEICIFSAEIGRYSTSESDHEWEVYRFLLDENCRFQLSNMVARNQIVDRVRRTLMGCSFLLFSDSAPTIFICAVFGSQLGLGFEFEFLSNAIIVLAGFSIRMPRSPTTPRSSAFLSALSQEIEKKLQRALASRSQRPNLLQELFADIALEVDERARDIICNREEDAISPAEDGIHGPLCFFDVLADYYVQEPESGQPILDLIVTLWSQSFACHIFTLLFHKWLFEVQLDNSEVLLRYSSALVQGATNVFWIDIQTNTRRFQSLFHYLLEEVALEPTRLNKIPMQAQRDLYLLLSRFIIFYNSVDKLESFLKHFPVFPNAFLVGGPADFFIIELADQLQKLKVEPVLLHYLSHIKALQGMELRMTTSTRLKTCLYSFTSPGGPMYPTRAVRHAAWSALDFLFPVGQYPRHLISLFFRLLYPWYWPSSCWNFILSCIKAVLYSLLRLVFSSWEKLQRPKEY</sequence>
<dbReference type="Pfam" id="PF24926">
    <property type="entry name" value="ACT_ACR9_C"/>
    <property type="match status" value="1"/>
</dbReference>
<dbReference type="PANTHER" id="PTHR48146:SF2">
    <property type="entry name" value="K-STIMULATED PYROPHOSPHATE-ENERGIZED SODIUM PUMP PROTEIN"/>
    <property type="match status" value="1"/>
</dbReference>
<protein>
    <recommendedName>
        <fullName evidence="1">ACT domain-containing protein</fullName>
    </recommendedName>
</protein>